<dbReference type="Pfam" id="PF07157">
    <property type="entry name" value="DNA_circ_N"/>
    <property type="match status" value="1"/>
</dbReference>
<organism evidence="2">
    <name type="scientific">uncultured Alphaproteobacteria bacterium</name>
    <dbReference type="NCBI Taxonomy" id="91750"/>
    <lineage>
        <taxon>Bacteria</taxon>
        <taxon>Pseudomonadati</taxon>
        <taxon>Pseudomonadota</taxon>
        <taxon>Alphaproteobacteria</taxon>
        <taxon>environmental samples</taxon>
    </lineage>
</organism>
<accession>A0A212KK29</accession>
<feature type="domain" description="DNA circulation N-terminal" evidence="1">
    <location>
        <begin position="8"/>
        <end position="94"/>
    </location>
</feature>
<dbReference type="EMBL" id="FLUO01000002">
    <property type="protein sequence ID" value="SBW12017.1"/>
    <property type="molecule type" value="Genomic_DNA"/>
</dbReference>
<sequence length="422" mass="43717">MIRSAAVLRSASFRGVPFKVEVSDDAFGRRGVHHEFPQRDRGAWEDLGDGDPTYALEAFVIGADALARAKALIAACREPGYGALVHPLWGTLNVVCTSPRLRVDYKTARIATLSLSFVEAGPVAQPSTADDGRLRTTLAAEAAADALMTRFAGAVNVAGLPGWVAESAAATLADGIGAIADGVGQLPLADGMEPYLDGAVDLLADLVTIDPRRLDAMAVVSLASRRLLVTGAGVFANPPGLARSVVGMGRMVSISHGTPAAAYAAQRSLWSFVPAIAAGVVATGSRMAEATNANAVGDLVRTSAVIEAARMTPAMEFESYQDLACVRDDLAEALDGEMLGASDDGLFDALAGLRSSVITDLNTRAELPSLVSWSPTATTPAVVAAYDIYDDPAREAEILARNPGIPHPGMIPGGDALEVLNG</sequence>
<dbReference type="InterPro" id="IPR009826">
    <property type="entry name" value="DNA_circ_N"/>
</dbReference>
<dbReference type="AlphaFoldDB" id="A0A212KK29"/>
<evidence type="ECO:0000259" key="1">
    <source>
        <dbReference type="Pfam" id="PF07157"/>
    </source>
</evidence>
<reference evidence="2" key="1">
    <citation type="submission" date="2016-04" db="EMBL/GenBank/DDBJ databases">
        <authorList>
            <person name="Evans L.H."/>
            <person name="Alamgir A."/>
            <person name="Owens N."/>
            <person name="Weber N.D."/>
            <person name="Virtaneva K."/>
            <person name="Barbian K."/>
            <person name="Babar A."/>
            <person name="Rosenke K."/>
        </authorList>
    </citation>
    <scope>NUCLEOTIDE SEQUENCE</scope>
    <source>
        <strain evidence="2">86</strain>
    </source>
</reference>
<gene>
    <name evidence="2" type="ORF">KL86APRO_20402</name>
</gene>
<name>A0A212KK29_9PROT</name>
<protein>
    <submittedName>
        <fullName evidence="2">Putative DNA circulation family protein</fullName>
    </submittedName>
</protein>
<proteinExistence type="predicted"/>
<evidence type="ECO:0000313" key="2">
    <source>
        <dbReference type="EMBL" id="SBW12017.1"/>
    </source>
</evidence>